<protein>
    <submittedName>
        <fullName evidence="2">Uncharacterized protein</fullName>
    </submittedName>
</protein>
<dbReference type="Proteomes" id="UP000827986">
    <property type="component" value="Unassembled WGS sequence"/>
</dbReference>
<comment type="caution">
    <text evidence="2">The sequence shown here is derived from an EMBL/GenBank/DDBJ whole genome shotgun (WGS) entry which is preliminary data.</text>
</comment>
<evidence type="ECO:0000313" key="3">
    <source>
        <dbReference type="Proteomes" id="UP000827986"/>
    </source>
</evidence>
<name>A0A9D3XH89_9SAUR</name>
<keyword evidence="3" id="KW-1185">Reference proteome</keyword>
<sequence length="135" mass="14578">MLDFKFPPGRLILACPGTVAPALRFHSAHELFISLHPSAPGHQPGAWTRFLIALRLYLLRLAPQQSWNPSGDGPRAPSEGAGSGLTVILRSDEPPSASCRGKRAEQPGATCDSWVCLQGSRSSWPVDPDRTGPWL</sequence>
<accession>A0A9D3XH89</accession>
<reference evidence="2" key="1">
    <citation type="submission" date="2021-09" db="EMBL/GenBank/DDBJ databases">
        <title>The genome of Mauremys mutica provides insights into the evolution of semi-aquatic lifestyle.</title>
        <authorList>
            <person name="Gong S."/>
            <person name="Gao Y."/>
        </authorList>
    </citation>
    <scope>NUCLEOTIDE SEQUENCE</scope>
    <source>
        <strain evidence="2">MM-2020</strain>
        <tissue evidence="2">Muscle</tissue>
    </source>
</reference>
<evidence type="ECO:0000313" key="2">
    <source>
        <dbReference type="EMBL" id="KAH1179586.1"/>
    </source>
</evidence>
<evidence type="ECO:0000256" key="1">
    <source>
        <dbReference type="SAM" id="MobiDB-lite"/>
    </source>
</evidence>
<feature type="region of interest" description="Disordered" evidence="1">
    <location>
        <begin position="67"/>
        <end position="108"/>
    </location>
</feature>
<organism evidence="2 3">
    <name type="scientific">Mauremys mutica</name>
    <name type="common">yellowpond turtle</name>
    <dbReference type="NCBI Taxonomy" id="74926"/>
    <lineage>
        <taxon>Eukaryota</taxon>
        <taxon>Metazoa</taxon>
        <taxon>Chordata</taxon>
        <taxon>Craniata</taxon>
        <taxon>Vertebrata</taxon>
        <taxon>Euteleostomi</taxon>
        <taxon>Archelosauria</taxon>
        <taxon>Testudinata</taxon>
        <taxon>Testudines</taxon>
        <taxon>Cryptodira</taxon>
        <taxon>Durocryptodira</taxon>
        <taxon>Testudinoidea</taxon>
        <taxon>Geoemydidae</taxon>
        <taxon>Geoemydinae</taxon>
        <taxon>Mauremys</taxon>
    </lineage>
</organism>
<dbReference type="AlphaFoldDB" id="A0A9D3XH89"/>
<dbReference type="EMBL" id="JAHDVG010000471">
    <property type="protein sequence ID" value="KAH1179586.1"/>
    <property type="molecule type" value="Genomic_DNA"/>
</dbReference>
<gene>
    <name evidence="2" type="ORF">KIL84_005636</name>
</gene>
<proteinExistence type="predicted"/>